<keyword evidence="1" id="KW-0547">Nucleotide-binding</keyword>
<sequence>MCLGNSLQFTRKSGREIGRAGRDGRLSYCHLFYDDEMYFKLRSLMY</sequence>
<reference evidence="1 2" key="1">
    <citation type="journal article" date="2018" name="Front. Plant Sci.">
        <title>Red Clover (Trifolium pratense) and Zigzag Clover (T. medium) - A Picture of Genomic Similarities and Differences.</title>
        <authorList>
            <person name="Dluhosova J."/>
            <person name="Istvanek J."/>
            <person name="Nedelnik J."/>
            <person name="Repkova J."/>
        </authorList>
    </citation>
    <scope>NUCLEOTIDE SEQUENCE [LARGE SCALE GENOMIC DNA]</scope>
    <source>
        <strain evidence="2">cv. 10/8</strain>
        <tissue evidence="1">Leaf</tissue>
    </source>
</reference>
<dbReference type="AlphaFoldDB" id="A0A392QVZ6"/>
<dbReference type="Gene3D" id="3.40.50.300">
    <property type="entry name" value="P-loop containing nucleotide triphosphate hydrolases"/>
    <property type="match status" value="1"/>
</dbReference>
<name>A0A392QVZ6_9FABA</name>
<proteinExistence type="predicted"/>
<feature type="non-terminal residue" evidence="1">
    <location>
        <position position="46"/>
    </location>
</feature>
<keyword evidence="1" id="KW-0378">Hydrolase</keyword>
<dbReference type="EMBL" id="LXQA010166410">
    <property type="protein sequence ID" value="MCI28533.1"/>
    <property type="molecule type" value="Genomic_DNA"/>
</dbReference>
<dbReference type="GO" id="GO:0004386">
    <property type="term" value="F:helicase activity"/>
    <property type="evidence" value="ECO:0007669"/>
    <property type="project" value="UniProtKB-KW"/>
</dbReference>
<organism evidence="1 2">
    <name type="scientific">Trifolium medium</name>
    <dbReference type="NCBI Taxonomy" id="97028"/>
    <lineage>
        <taxon>Eukaryota</taxon>
        <taxon>Viridiplantae</taxon>
        <taxon>Streptophyta</taxon>
        <taxon>Embryophyta</taxon>
        <taxon>Tracheophyta</taxon>
        <taxon>Spermatophyta</taxon>
        <taxon>Magnoliopsida</taxon>
        <taxon>eudicotyledons</taxon>
        <taxon>Gunneridae</taxon>
        <taxon>Pentapetalae</taxon>
        <taxon>rosids</taxon>
        <taxon>fabids</taxon>
        <taxon>Fabales</taxon>
        <taxon>Fabaceae</taxon>
        <taxon>Papilionoideae</taxon>
        <taxon>50 kb inversion clade</taxon>
        <taxon>NPAAA clade</taxon>
        <taxon>Hologalegina</taxon>
        <taxon>IRL clade</taxon>
        <taxon>Trifolieae</taxon>
        <taxon>Trifolium</taxon>
    </lineage>
</organism>
<evidence type="ECO:0000313" key="2">
    <source>
        <dbReference type="Proteomes" id="UP000265520"/>
    </source>
</evidence>
<accession>A0A392QVZ6</accession>
<evidence type="ECO:0000313" key="1">
    <source>
        <dbReference type="EMBL" id="MCI28533.1"/>
    </source>
</evidence>
<keyword evidence="2" id="KW-1185">Reference proteome</keyword>
<keyword evidence="1" id="KW-0347">Helicase</keyword>
<dbReference type="Proteomes" id="UP000265520">
    <property type="component" value="Unassembled WGS sequence"/>
</dbReference>
<protein>
    <submittedName>
        <fullName evidence="1">ATP-dependent DNA helicase Q-like 5-like</fullName>
    </submittedName>
</protein>
<dbReference type="InterPro" id="IPR027417">
    <property type="entry name" value="P-loop_NTPase"/>
</dbReference>
<keyword evidence="1" id="KW-0067">ATP-binding</keyword>
<comment type="caution">
    <text evidence="1">The sequence shown here is derived from an EMBL/GenBank/DDBJ whole genome shotgun (WGS) entry which is preliminary data.</text>
</comment>